<keyword evidence="3 7" id="KW-0547">Nucleotide-binding</keyword>
<dbReference type="SMART" id="SM00382">
    <property type="entry name" value="AAA"/>
    <property type="match status" value="1"/>
</dbReference>
<keyword evidence="5 7" id="KW-1278">Translocase</keyword>
<protein>
    <recommendedName>
        <fullName evidence="7">Spermidine/putrescine import ATP-binding protein PotA</fullName>
        <ecNumber evidence="7">7.6.2.11</ecNumber>
    </recommendedName>
</protein>
<dbReference type="InterPro" id="IPR017871">
    <property type="entry name" value="ABC_transporter-like_CS"/>
</dbReference>
<dbReference type="PANTHER" id="PTHR42781">
    <property type="entry name" value="SPERMIDINE/PUTRESCINE IMPORT ATP-BINDING PROTEIN POTA"/>
    <property type="match status" value="1"/>
</dbReference>
<evidence type="ECO:0000259" key="8">
    <source>
        <dbReference type="PROSITE" id="PS50893"/>
    </source>
</evidence>
<comment type="similarity">
    <text evidence="7">Belongs to the ABC transporter superfamily. Spermidine/putrescine importer (TC 3.A.1.11.1) family.</text>
</comment>
<name>A0ABP9UU18_9BACT</name>
<sequence length="378" mass="42429">MPPLLRFENVTRRFGSFTAIRDVTLDIEKGETFSLLGPSGCGKTTLLRMAAGFDRPDEGRILLDGRDITHLPPDQRPVNTVFQSYALFPHLSIRDNIAFGPKLKGWSAAEVARETDRMLDLVDLTAHAAKKPAQLSGGQKQRVAIARALVNKPQVLLLDEPLAALDLKLRQRLLVELDAIHDEVGITFLYVTHDQGEAMSISDRIAVMNHGVIEQTGKPAEIYEAPRSSFVAAFIGDTNFLDGTVTTAGDRFSRCALEDLGEIVIDNDRPLREGEQVHVSLRPEKIVVVREKPALSGEENAISGKVEDVIYFGSHTRYWVRCGEWRICAEMQHRHYQLDASPPQWGDEVWLRWHANDGYLLDRYREEDKALLTLPDEA</sequence>
<dbReference type="Proteomes" id="UP001476282">
    <property type="component" value="Unassembled WGS sequence"/>
</dbReference>
<dbReference type="InterPro" id="IPR050093">
    <property type="entry name" value="ABC_SmlMolc_Importer"/>
</dbReference>
<dbReference type="PROSITE" id="PS00211">
    <property type="entry name" value="ABC_TRANSPORTER_1"/>
    <property type="match status" value="1"/>
</dbReference>
<comment type="function">
    <text evidence="7">Part of the ABC transporter complex PotABCD involved in spermidine/putrescine import. Responsible for energy coupling to the transport system.</text>
</comment>
<dbReference type="Gene3D" id="2.40.50.100">
    <property type="match status" value="1"/>
</dbReference>
<evidence type="ECO:0000256" key="3">
    <source>
        <dbReference type="ARBA" id="ARBA00022741"/>
    </source>
</evidence>
<evidence type="ECO:0000256" key="5">
    <source>
        <dbReference type="ARBA" id="ARBA00022967"/>
    </source>
</evidence>
<keyword evidence="6 7" id="KW-0472">Membrane</keyword>
<dbReference type="EMBL" id="BAABRI010000021">
    <property type="protein sequence ID" value="GAA5484206.1"/>
    <property type="molecule type" value="Genomic_DNA"/>
</dbReference>
<evidence type="ECO:0000313" key="10">
    <source>
        <dbReference type="Proteomes" id="UP001476282"/>
    </source>
</evidence>
<reference evidence="9 10" key="1">
    <citation type="submission" date="2024-02" db="EMBL/GenBank/DDBJ databases">
        <title>Haloferula sargassicola NBRC 104335.</title>
        <authorList>
            <person name="Ichikawa N."/>
            <person name="Katano-Makiyama Y."/>
            <person name="Hidaka K."/>
        </authorList>
    </citation>
    <scope>NUCLEOTIDE SEQUENCE [LARGE SCALE GENOMIC DNA]</scope>
    <source>
        <strain evidence="9 10">NBRC 104335</strain>
    </source>
</reference>
<comment type="catalytic activity">
    <reaction evidence="7">
        <text>ATP + H2O + polyamine-[polyamine-binding protein]Side 1 = ADP + phosphate + polyamineSide 2 + [polyamine-binding protein]Side 1.</text>
        <dbReference type="EC" id="7.6.2.11"/>
    </reaction>
</comment>
<dbReference type="Gene3D" id="3.40.50.300">
    <property type="entry name" value="P-loop containing nucleotide triphosphate hydrolases"/>
    <property type="match status" value="1"/>
</dbReference>
<keyword evidence="1 7" id="KW-0813">Transport</keyword>
<dbReference type="PROSITE" id="PS50893">
    <property type="entry name" value="ABC_TRANSPORTER_2"/>
    <property type="match status" value="1"/>
</dbReference>
<dbReference type="InterPro" id="IPR013611">
    <property type="entry name" value="Transp-assoc_OB_typ2"/>
</dbReference>
<evidence type="ECO:0000256" key="1">
    <source>
        <dbReference type="ARBA" id="ARBA00022448"/>
    </source>
</evidence>
<keyword evidence="2 7" id="KW-1003">Cell membrane</keyword>
<accession>A0ABP9UU18</accession>
<organism evidence="9 10">
    <name type="scientific">Haloferula sargassicola</name>
    <dbReference type="NCBI Taxonomy" id="490096"/>
    <lineage>
        <taxon>Bacteria</taxon>
        <taxon>Pseudomonadati</taxon>
        <taxon>Verrucomicrobiota</taxon>
        <taxon>Verrucomicrobiia</taxon>
        <taxon>Verrucomicrobiales</taxon>
        <taxon>Verrucomicrobiaceae</taxon>
        <taxon>Haloferula</taxon>
    </lineage>
</organism>
<dbReference type="CDD" id="cd03300">
    <property type="entry name" value="ABC_PotA_N"/>
    <property type="match status" value="1"/>
</dbReference>
<comment type="subunit">
    <text evidence="7">The complex is composed of two ATP-binding proteins (PotA), two transmembrane proteins (PotB and PotC) and a solute-binding protein (PotD).</text>
</comment>
<feature type="domain" description="ABC transporter" evidence="8">
    <location>
        <begin position="5"/>
        <end position="235"/>
    </location>
</feature>
<comment type="caution">
    <text evidence="9">The sequence shown here is derived from an EMBL/GenBank/DDBJ whole genome shotgun (WGS) entry which is preliminary data.</text>
</comment>
<dbReference type="GO" id="GO:0005524">
    <property type="term" value="F:ATP binding"/>
    <property type="evidence" value="ECO:0007669"/>
    <property type="project" value="UniProtKB-KW"/>
</dbReference>
<evidence type="ECO:0000256" key="7">
    <source>
        <dbReference type="RuleBase" id="RU364083"/>
    </source>
</evidence>
<keyword evidence="4 7" id="KW-0067">ATP-binding</keyword>
<dbReference type="NCBIfam" id="TIGR01187">
    <property type="entry name" value="potA"/>
    <property type="match status" value="1"/>
</dbReference>
<dbReference type="InterPro" id="IPR003593">
    <property type="entry name" value="AAA+_ATPase"/>
</dbReference>
<gene>
    <name evidence="9" type="primary">btuD_6</name>
    <name evidence="7" type="synonym">potA</name>
    <name evidence="9" type="ORF">Hsar01_03447</name>
</gene>
<dbReference type="Pfam" id="PF08402">
    <property type="entry name" value="TOBE_2"/>
    <property type="match status" value="1"/>
</dbReference>
<dbReference type="EC" id="7.6.2.11" evidence="7"/>
<proteinExistence type="inferred from homology"/>
<dbReference type="InterPro" id="IPR008995">
    <property type="entry name" value="Mo/tungstate-bd_C_term_dom"/>
</dbReference>
<dbReference type="InterPro" id="IPR027417">
    <property type="entry name" value="P-loop_NTPase"/>
</dbReference>
<dbReference type="SUPFAM" id="SSF52540">
    <property type="entry name" value="P-loop containing nucleoside triphosphate hydrolases"/>
    <property type="match status" value="1"/>
</dbReference>
<dbReference type="Pfam" id="PF00005">
    <property type="entry name" value="ABC_tran"/>
    <property type="match status" value="1"/>
</dbReference>
<dbReference type="InterPro" id="IPR003439">
    <property type="entry name" value="ABC_transporter-like_ATP-bd"/>
</dbReference>
<evidence type="ECO:0000256" key="2">
    <source>
        <dbReference type="ARBA" id="ARBA00022475"/>
    </source>
</evidence>
<evidence type="ECO:0000313" key="9">
    <source>
        <dbReference type="EMBL" id="GAA5484206.1"/>
    </source>
</evidence>
<dbReference type="SUPFAM" id="SSF50331">
    <property type="entry name" value="MOP-like"/>
    <property type="match status" value="1"/>
</dbReference>
<evidence type="ECO:0000256" key="6">
    <source>
        <dbReference type="ARBA" id="ARBA00023136"/>
    </source>
</evidence>
<keyword evidence="10" id="KW-1185">Reference proteome</keyword>
<dbReference type="RefSeq" id="WP_353568302.1">
    <property type="nucleotide sequence ID" value="NZ_BAABRI010000021.1"/>
</dbReference>
<dbReference type="InterPro" id="IPR017879">
    <property type="entry name" value="PotA_ATP-bd"/>
</dbReference>
<evidence type="ECO:0000256" key="4">
    <source>
        <dbReference type="ARBA" id="ARBA00022840"/>
    </source>
</evidence>
<dbReference type="InterPro" id="IPR005893">
    <property type="entry name" value="PotA-like"/>
</dbReference>
<dbReference type="PANTHER" id="PTHR42781:SF4">
    <property type="entry name" value="SPERMIDINE_PUTRESCINE IMPORT ATP-BINDING PROTEIN POTA"/>
    <property type="match status" value="1"/>
</dbReference>